<dbReference type="SUPFAM" id="SSF47598">
    <property type="entry name" value="Ribbon-helix-helix"/>
    <property type="match status" value="1"/>
</dbReference>
<dbReference type="InterPro" id="IPR014795">
    <property type="entry name" value="TacA_1-like"/>
</dbReference>
<dbReference type="Gene3D" id="1.20.5.780">
    <property type="entry name" value="Single helix bin"/>
    <property type="match status" value="1"/>
</dbReference>
<reference evidence="3" key="1">
    <citation type="journal article" date="2014" name="Int. J. Syst. Evol. Microbiol.">
        <title>Complete genome sequence of Corynebacterium casei LMG S-19264T (=DSM 44701T), isolated from a smear-ripened cheese.</title>
        <authorList>
            <consortium name="US DOE Joint Genome Institute (JGI-PGF)"/>
            <person name="Walter F."/>
            <person name="Albersmeier A."/>
            <person name="Kalinowski J."/>
            <person name="Ruckert C."/>
        </authorList>
    </citation>
    <scope>NUCLEOTIDE SEQUENCE</scope>
    <source>
        <strain evidence="3">CGMCC 1.15758</strain>
    </source>
</reference>
<reference evidence="3" key="2">
    <citation type="submission" date="2020-09" db="EMBL/GenBank/DDBJ databases">
        <authorList>
            <person name="Sun Q."/>
            <person name="Zhou Y."/>
        </authorList>
    </citation>
    <scope>NUCLEOTIDE SEQUENCE</scope>
    <source>
        <strain evidence="3">CGMCC 1.15758</strain>
    </source>
</reference>
<dbReference type="OrthoDB" id="6693159at2"/>
<evidence type="ECO:0000313" key="4">
    <source>
        <dbReference type="Proteomes" id="UP000636949"/>
    </source>
</evidence>
<evidence type="ECO:0000313" key="3">
    <source>
        <dbReference type="EMBL" id="GGF91918.1"/>
    </source>
</evidence>
<evidence type="ECO:0000256" key="2">
    <source>
        <dbReference type="ARBA" id="ARBA00049988"/>
    </source>
</evidence>
<protein>
    <recommendedName>
        <fullName evidence="5">DUF1778 domain-containing protein</fullName>
    </recommendedName>
</protein>
<evidence type="ECO:0008006" key="5">
    <source>
        <dbReference type="Google" id="ProtNLM"/>
    </source>
</evidence>
<name>A0A8J2Z3L8_9GAMM</name>
<gene>
    <name evidence="3" type="ORF">GCM10010995_06320</name>
</gene>
<dbReference type="Pfam" id="PF08681">
    <property type="entry name" value="TacA1"/>
    <property type="match status" value="1"/>
</dbReference>
<dbReference type="RefSeq" id="WP_117001691.1">
    <property type="nucleotide sequence ID" value="NZ_BMJS01000004.1"/>
</dbReference>
<dbReference type="PANTHER" id="PTHR35401:SF2">
    <property type="entry name" value="ABC-TYPE TRANSPORT SYSTEM"/>
    <property type="match status" value="1"/>
</dbReference>
<sequence>MSKSARIEFKVTADSKAIFEKAAQLMGVSLTEFGMRAMTSFAKKVTTEQNLIKLTLSQQENFFAALENPPKVNDALKKAYLTHKDTLSQ</sequence>
<proteinExistence type="inferred from homology"/>
<accession>A0A8J2Z3L8</accession>
<dbReference type="PANTHER" id="PTHR35401">
    <property type="entry name" value="COPG FAMILY HELIX-TURN-HELIX PROTEIN-RELATED-RELATED"/>
    <property type="match status" value="1"/>
</dbReference>
<keyword evidence="1" id="KW-1277">Toxin-antitoxin system</keyword>
<comment type="similarity">
    <text evidence="2">Belongs to the TacA antitoxin family.</text>
</comment>
<dbReference type="AlphaFoldDB" id="A0A8J2Z3L8"/>
<comment type="caution">
    <text evidence="3">The sequence shown here is derived from an EMBL/GenBank/DDBJ whole genome shotgun (WGS) entry which is preliminary data.</text>
</comment>
<organism evidence="3 4">
    <name type="scientific">Cysteiniphilum litorale</name>
    <dbReference type="NCBI Taxonomy" id="2056700"/>
    <lineage>
        <taxon>Bacteria</taxon>
        <taxon>Pseudomonadati</taxon>
        <taxon>Pseudomonadota</taxon>
        <taxon>Gammaproteobacteria</taxon>
        <taxon>Thiotrichales</taxon>
        <taxon>Fastidiosibacteraceae</taxon>
        <taxon>Cysteiniphilum</taxon>
    </lineage>
</organism>
<evidence type="ECO:0000256" key="1">
    <source>
        <dbReference type="ARBA" id="ARBA00022649"/>
    </source>
</evidence>
<dbReference type="EMBL" id="BMJS01000004">
    <property type="protein sequence ID" value="GGF91918.1"/>
    <property type="molecule type" value="Genomic_DNA"/>
</dbReference>
<dbReference type="GO" id="GO:0006355">
    <property type="term" value="P:regulation of DNA-templated transcription"/>
    <property type="evidence" value="ECO:0007669"/>
    <property type="project" value="InterPro"/>
</dbReference>
<keyword evidence="4" id="KW-1185">Reference proteome</keyword>
<dbReference type="Proteomes" id="UP000636949">
    <property type="component" value="Unassembled WGS sequence"/>
</dbReference>
<dbReference type="InterPro" id="IPR010985">
    <property type="entry name" value="Ribbon_hlx_hlx"/>
</dbReference>